<dbReference type="Proteomes" id="UP001270362">
    <property type="component" value="Unassembled WGS sequence"/>
</dbReference>
<gene>
    <name evidence="3" type="ORF">B0T22DRAFT_461971</name>
</gene>
<dbReference type="AlphaFoldDB" id="A0AAE0XBL6"/>
<reference evidence="3" key="2">
    <citation type="submission" date="2023-06" db="EMBL/GenBank/DDBJ databases">
        <authorList>
            <consortium name="Lawrence Berkeley National Laboratory"/>
            <person name="Haridas S."/>
            <person name="Hensen N."/>
            <person name="Bonometti L."/>
            <person name="Westerberg I."/>
            <person name="Brannstrom I.O."/>
            <person name="Guillou S."/>
            <person name="Cros-Aarteil S."/>
            <person name="Calhoun S."/>
            <person name="Kuo A."/>
            <person name="Mondo S."/>
            <person name="Pangilinan J."/>
            <person name="Riley R."/>
            <person name="Labutti K."/>
            <person name="Andreopoulos B."/>
            <person name="Lipzen A."/>
            <person name="Chen C."/>
            <person name="Yanf M."/>
            <person name="Daum C."/>
            <person name="Ng V."/>
            <person name="Clum A."/>
            <person name="Steindorff A."/>
            <person name="Ohm R."/>
            <person name="Martin F."/>
            <person name="Silar P."/>
            <person name="Natvig D."/>
            <person name="Lalanne C."/>
            <person name="Gautier V."/>
            <person name="Ament-Velasquez S.L."/>
            <person name="Kruys A."/>
            <person name="Hutchinson M.I."/>
            <person name="Powell A.J."/>
            <person name="Barry K."/>
            <person name="Miller A.N."/>
            <person name="Grigoriev I.V."/>
            <person name="Debuchy R."/>
            <person name="Gladieux P."/>
            <person name="Thoren M.H."/>
            <person name="Johannesson H."/>
        </authorList>
    </citation>
    <scope>NUCLEOTIDE SEQUENCE</scope>
    <source>
        <strain evidence="3">CBS 314.62</strain>
    </source>
</reference>
<evidence type="ECO:0000256" key="2">
    <source>
        <dbReference type="SAM" id="SignalP"/>
    </source>
</evidence>
<keyword evidence="2" id="KW-0732">Signal</keyword>
<evidence type="ECO:0000256" key="1">
    <source>
        <dbReference type="SAM" id="MobiDB-lite"/>
    </source>
</evidence>
<feature type="signal peptide" evidence="2">
    <location>
        <begin position="1"/>
        <end position="17"/>
    </location>
</feature>
<organism evidence="3 4">
    <name type="scientific">Podospora appendiculata</name>
    <dbReference type="NCBI Taxonomy" id="314037"/>
    <lineage>
        <taxon>Eukaryota</taxon>
        <taxon>Fungi</taxon>
        <taxon>Dikarya</taxon>
        <taxon>Ascomycota</taxon>
        <taxon>Pezizomycotina</taxon>
        <taxon>Sordariomycetes</taxon>
        <taxon>Sordariomycetidae</taxon>
        <taxon>Sordariales</taxon>
        <taxon>Podosporaceae</taxon>
        <taxon>Podospora</taxon>
    </lineage>
</organism>
<proteinExistence type="predicted"/>
<dbReference type="EMBL" id="JAULSO010000002">
    <property type="protein sequence ID" value="KAK3689649.1"/>
    <property type="molecule type" value="Genomic_DNA"/>
</dbReference>
<feature type="compositionally biased region" description="Polar residues" evidence="1">
    <location>
        <begin position="32"/>
        <end position="42"/>
    </location>
</feature>
<reference evidence="3" key="1">
    <citation type="journal article" date="2023" name="Mol. Phylogenet. Evol.">
        <title>Genome-scale phylogeny and comparative genomics of the fungal order Sordariales.</title>
        <authorList>
            <person name="Hensen N."/>
            <person name="Bonometti L."/>
            <person name="Westerberg I."/>
            <person name="Brannstrom I.O."/>
            <person name="Guillou S."/>
            <person name="Cros-Aarteil S."/>
            <person name="Calhoun S."/>
            <person name="Haridas S."/>
            <person name="Kuo A."/>
            <person name="Mondo S."/>
            <person name="Pangilinan J."/>
            <person name="Riley R."/>
            <person name="LaButti K."/>
            <person name="Andreopoulos B."/>
            <person name="Lipzen A."/>
            <person name="Chen C."/>
            <person name="Yan M."/>
            <person name="Daum C."/>
            <person name="Ng V."/>
            <person name="Clum A."/>
            <person name="Steindorff A."/>
            <person name="Ohm R.A."/>
            <person name="Martin F."/>
            <person name="Silar P."/>
            <person name="Natvig D.O."/>
            <person name="Lalanne C."/>
            <person name="Gautier V."/>
            <person name="Ament-Velasquez S.L."/>
            <person name="Kruys A."/>
            <person name="Hutchinson M.I."/>
            <person name="Powell A.J."/>
            <person name="Barry K."/>
            <person name="Miller A.N."/>
            <person name="Grigoriev I.V."/>
            <person name="Debuchy R."/>
            <person name="Gladieux P."/>
            <person name="Hiltunen Thoren M."/>
            <person name="Johannesson H."/>
        </authorList>
    </citation>
    <scope>NUCLEOTIDE SEQUENCE</scope>
    <source>
        <strain evidence="3">CBS 314.62</strain>
    </source>
</reference>
<keyword evidence="4" id="KW-1185">Reference proteome</keyword>
<evidence type="ECO:0000313" key="4">
    <source>
        <dbReference type="Proteomes" id="UP001270362"/>
    </source>
</evidence>
<protein>
    <submittedName>
        <fullName evidence="3">Uncharacterized protein</fullName>
    </submittedName>
</protein>
<sequence length="267" mass="28932">MRHQLASYLAATACVHGLTTVASPLAEPGPEDQSQSQLQPQITPAPALPQPQAGRTHIWSSTKSLATFYQFINPRRVTLYTTVTITSIDPWIISSYPTTVVASVTSHVTWEGHTTYLDNGDTGTSLTSFTATVPETWVVSRPAQTDIPAGTTEDKLPCAECSRPPPDPLCEASGLRTACQGQCRMERGAWWCYMLHQRDYKYAEMRMGRVCWGGNSQYRQLNAPCVVGDGAVACVPCQGKNISWGALNWEGPVAGEDGIGVSLRGKA</sequence>
<evidence type="ECO:0000313" key="3">
    <source>
        <dbReference type="EMBL" id="KAK3689649.1"/>
    </source>
</evidence>
<accession>A0AAE0XBL6</accession>
<comment type="caution">
    <text evidence="3">The sequence shown here is derived from an EMBL/GenBank/DDBJ whole genome shotgun (WGS) entry which is preliminary data.</text>
</comment>
<name>A0AAE0XBL6_9PEZI</name>
<feature type="region of interest" description="Disordered" evidence="1">
    <location>
        <begin position="24"/>
        <end position="54"/>
    </location>
</feature>
<feature type="chain" id="PRO_5042073484" evidence="2">
    <location>
        <begin position="18"/>
        <end position="267"/>
    </location>
</feature>